<feature type="transmembrane region" description="Helical" evidence="1">
    <location>
        <begin position="18"/>
        <end position="37"/>
    </location>
</feature>
<reference evidence="2 3" key="1">
    <citation type="submission" date="2017-01" db="EMBL/GenBank/DDBJ databases">
        <authorList>
            <person name="Mah S.A."/>
            <person name="Swanson W.J."/>
            <person name="Moy G.W."/>
            <person name="Vacquier V.D."/>
        </authorList>
    </citation>
    <scope>NUCLEOTIDE SEQUENCE [LARGE SCALE GENOMIC DNA]</scope>
    <source>
        <strain evidence="2 3">DSM 45758</strain>
    </source>
</reference>
<evidence type="ECO:0000313" key="2">
    <source>
        <dbReference type="EMBL" id="SIQ65219.1"/>
    </source>
</evidence>
<accession>A0A1N6UHX7</accession>
<name>A0A1N6UHX7_9ACTN</name>
<keyword evidence="3" id="KW-1185">Reference proteome</keyword>
<dbReference type="EMBL" id="FTNF01000003">
    <property type="protein sequence ID" value="SIQ65219.1"/>
    <property type="molecule type" value="Genomic_DNA"/>
</dbReference>
<organism evidence="2 3">
    <name type="scientific">Micromonospora avicenniae</name>
    <dbReference type="NCBI Taxonomy" id="1198245"/>
    <lineage>
        <taxon>Bacteria</taxon>
        <taxon>Bacillati</taxon>
        <taxon>Actinomycetota</taxon>
        <taxon>Actinomycetes</taxon>
        <taxon>Micromonosporales</taxon>
        <taxon>Micromonosporaceae</taxon>
        <taxon>Micromonospora</taxon>
    </lineage>
</organism>
<feature type="transmembrane region" description="Helical" evidence="1">
    <location>
        <begin position="113"/>
        <end position="135"/>
    </location>
</feature>
<feature type="transmembrane region" description="Helical" evidence="1">
    <location>
        <begin position="72"/>
        <end position="101"/>
    </location>
</feature>
<evidence type="ECO:0000313" key="3">
    <source>
        <dbReference type="Proteomes" id="UP000186004"/>
    </source>
</evidence>
<keyword evidence="1" id="KW-1133">Transmembrane helix</keyword>
<keyword evidence="1" id="KW-0812">Transmembrane</keyword>
<evidence type="ECO:0000256" key="1">
    <source>
        <dbReference type="SAM" id="Phobius"/>
    </source>
</evidence>
<dbReference type="RefSeq" id="WP_139337907.1">
    <property type="nucleotide sequence ID" value="NZ_FTNF01000003.1"/>
</dbReference>
<keyword evidence="1" id="KW-0472">Membrane</keyword>
<gene>
    <name evidence="2" type="ORF">SAMN05444858_103370</name>
</gene>
<protein>
    <submittedName>
        <fullName evidence="2">Uncharacterized protein</fullName>
    </submittedName>
</protein>
<dbReference type="OrthoDB" id="3393445at2"/>
<proteinExistence type="predicted"/>
<dbReference type="Proteomes" id="UP000186004">
    <property type="component" value="Unassembled WGS sequence"/>
</dbReference>
<dbReference type="AlphaFoldDB" id="A0A1N6UHX7"/>
<sequence>MSTAVDAVADLPRLVRTVLVTQLAVAAAFVVVAALYVGRMVTAGVGPAEMLTGAYDPKDLVPFGLHAANPFFWLYAVISVVYLMGTAFTVPMAVYAVAVAARDTDRLSRRIRTLLLVGAGTTTFLLLARFTPAVADMHSWWLD</sequence>